<evidence type="ECO:0000313" key="2">
    <source>
        <dbReference type="Proteomes" id="UP000006852"/>
    </source>
</evidence>
<dbReference type="Proteomes" id="UP000006852">
    <property type="component" value="Chromosome"/>
</dbReference>
<dbReference type="GeneID" id="302999266"/>
<protein>
    <recommendedName>
        <fullName evidence="3">Regulatory protein TetR</fullName>
    </recommendedName>
</protein>
<dbReference type="InterPro" id="IPR009057">
    <property type="entry name" value="Homeodomain-like_sf"/>
</dbReference>
<proteinExistence type="predicted"/>
<name>F2NW92_TRES6</name>
<evidence type="ECO:0000313" key="1">
    <source>
        <dbReference type="EMBL" id="AEB15013.1"/>
    </source>
</evidence>
<gene>
    <name evidence="1" type="ordered locus">Tresu_2144</name>
</gene>
<dbReference type="HOGENOM" id="CLU_2526532_0_0_12"/>
<dbReference type="Gene3D" id="1.10.357.10">
    <property type="entry name" value="Tetracycline Repressor, domain 2"/>
    <property type="match status" value="1"/>
</dbReference>
<dbReference type="STRING" id="869209.Tresu_2144"/>
<accession>F2NW92</accession>
<dbReference type="SUPFAM" id="SSF46689">
    <property type="entry name" value="Homeodomain-like"/>
    <property type="match status" value="1"/>
</dbReference>
<keyword evidence="2" id="KW-1185">Reference proteome</keyword>
<reference evidence="1 2" key="1">
    <citation type="journal article" date="2011" name="Stand. Genomic Sci.">
        <title>Complete genome sequence of Treponema succinifaciens type strain (6091).</title>
        <authorList>
            <person name="Han C."/>
            <person name="Gronow S."/>
            <person name="Teshima H."/>
            <person name="Lapidus A."/>
            <person name="Nolan M."/>
            <person name="Lucas S."/>
            <person name="Hammon N."/>
            <person name="Deshpande S."/>
            <person name="Cheng J.F."/>
            <person name="Zeytun A."/>
            <person name="Tapia R."/>
            <person name="Goodwin L."/>
            <person name="Pitluck S."/>
            <person name="Liolios K."/>
            <person name="Pagani I."/>
            <person name="Ivanova N."/>
            <person name="Mavromatis K."/>
            <person name="Mikhailova N."/>
            <person name="Huntemann M."/>
            <person name="Pati A."/>
            <person name="Chen A."/>
            <person name="Palaniappan K."/>
            <person name="Land M."/>
            <person name="Hauser L."/>
            <person name="Brambilla E.M."/>
            <person name="Rohde M."/>
            <person name="Goker M."/>
            <person name="Woyke T."/>
            <person name="Bristow J."/>
            <person name="Eisen J.A."/>
            <person name="Markowitz V."/>
            <person name="Hugenholtz P."/>
            <person name="Kyrpides N.C."/>
            <person name="Klenk H.P."/>
            <person name="Detter J.C."/>
        </authorList>
    </citation>
    <scope>NUCLEOTIDE SEQUENCE [LARGE SCALE GENOMIC DNA]</scope>
    <source>
        <strain evidence="2">ATCC 33096 / DSM 2489 / 6091</strain>
    </source>
</reference>
<dbReference type="KEGG" id="tsu:Tresu_2144"/>
<reference evidence="2" key="2">
    <citation type="submission" date="2011-04" db="EMBL/GenBank/DDBJ databases">
        <title>The complete genome of chromosome of Treponema succinifaciens DSM 2489.</title>
        <authorList>
            <person name="Lucas S."/>
            <person name="Copeland A."/>
            <person name="Lapidus A."/>
            <person name="Bruce D."/>
            <person name="Goodwin L."/>
            <person name="Pitluck S."/>
            <person name="Peters L."/>
            <person name="Kyrpides N."/>
            <person name="Mavromatis K."/>
            <person name="Ivanova N."/>
            <person name="Ovchinnikova G."/>
            <person name="Teshima H."/>
            <person name="Detter J.C."/>
            <person name="Tapia R."/>
            <person name="Han C."/>
            <person name="Land M."/>
            <person name="Hauser L."/>
            <person name="Markowitz V."/>
            <person name="Cheng J.-F."/>
            <person name="Hugenholtz P."/>
            <person name="Woyke T."/>
            <person name="Wu D."/>
            <person name="Gronow S."/>
            <person name="Wellnitz S."/>
            <person name="Brambilla E."/>
            <person name="Klenk H.-P."/>
            <person name="Eisen J.A."/>
        </authorList>
    </citation>
    <scope>NUCLEOTIDE SEQUENCE [LARGE SCALE GENOMIC DNA]</scope>
    <source>
        <strain evidence="2">ATCC 33096 / DSM 2489 / 6091</strain>
    </source>
</reference>
<evidence type="ECO:0008006" key="3">
    <source>
        <dbReference type="Google" id="ProtNLM"/>
    </source>
</evidence>
<sequence>MIKKKERLNQIKEAADSLFAQMPYTEIAITTITDKLIWSRANLYKYVTTKEEIFLKISAMLTLSADEAYKLQLNALMFAATKIR</sequence>
<dbReference type="AlphaFoldDB" id="F2NW92"/>
<organism evidence="1 2">
    <name type="scientific">Treponema succinifaciens (strain ATCC 33096 / DSM 2489 / 6091)</name>
    <dbReference type="NCBI Taxonomy" id="869209"/>
    <lineage>
        <taxon>Bacteria</taxon>
        <taxon>Pseudomonadati</taxon>
        <taxon>Spirochaetota</taxon>
        <taxon>Spirochaetia</taxon>
        <taxon>Spirochaetales</taxon>
        <taxon>Treponemataceae</taxon>
        <taxon>Treponema</taxon>
    </lineage>
</organism>
<dbReference type="EMBL" id="CP002631">
    <property type="protein sequence ID" value="AEB15013.1"/>
    <property type="molecule type" value="Genomic_DNA"/>
</dbReference>
<dbReference type="RefSeq" id="WP_013702266.1">
    <property type="nucleotide sequence ID" value="NC_015385.1"/>
</dbReference>
<dbReference type="eggNOG" id="COG1309">
    <property type="taxonomic scope" value="Bacteria"/>
</dbReference>